<feature type="domain" description="Multidrug resistance protein MdtA-like alpha-helical hairpin" evidence="5">
    <location>
        <begin position="104"/>
        <end position="173"/>
    </location>
</feature>
<dbReference type="Gene3D" id="1.10.287.470">
    <property type="entry name" value="Helix hairpin bin"/>
    <property type="match status" value="1"/>
</dbReference>
<feature type="chain" id="PRO_5046152793" evidence="4">
    <location>
        <begin position="21"/>
        <end position="341"/>
    </location>
</feature>
<dbReference type="PROSITE" id="PS51257">
    <property type="entry name" value="PROKAR_LIPOPROTEIN"/>
    <property type="match status" value="1"/>
</dbReference>
<gene>
    <name evidence="8" type="ORF">L3081_17370</name>
</gene>
<keyword evidence="4" id="KW-0732">Signal</keyword>
<sequence length="341" mass="37577">MKLKINTFMLLSSFIVFLTACRPSKANKQSASTRPRQQVDVVTIAEQSVSLVDVLPARAVASKVAEVRPQVTGIILKRHFVEGSRIEAGQPLYQIDDVIYQANVASAQAKLAQTNANLVTAKAELKRYKTLIKDKSVSQQSVDQAQAQFDALNAELAMDKAALHKANIELTYTQVLAPISGIISKSNITEGALVSAGQSDALASITQLDPIYFDIKQASSEINKLQQRIAAGELQSVENRAKITLGNSSYKGKLLFNEVSVNPNTDTVTIRAEFENKDKRLLPGMFARIELTQAGVYIVFWFHKKRCSLTVKVSRVFMWLTMIILLKLELLKLAVQLGKIG</sequence>
<organism evidence="8 9">
    <name type="scientific">Colwellia maritima</name>
    <dbReference type="NCBI Taxonomy" id="2912588"/>
    <lineage>
        <taxon>Bacteria</taxon>
        <taxon>Pseudomonadati</taxon>
        <taxon>Pseudomonadota</taxon>
        <taxon>Gammaproteobacteria</taxon>
        <taxon>Alteromonadales</taxon>
        <taxon>Colwelliaceae</taxon>
        <taxon>Colwellia</taxon>
    </lineage>
</organism>
<evidence type="ECO:0000256" key="2">
    <source>
        <dbReference type="ARBA" id="ARBA00009477"/>
    </source>
</evidence>
<feature type="signal peptide" evidence="4">
    <location>
        <begin position="1"/>
        <end position="20"/>
    </location>
</feature>
<proteinExistence type="inferred from homology"/>
<feature type="domain" description="Multidrug resistance protein MdtA-like barrel-sandwich hybrid" evidence="6">
    <location>
        <begin position="64"/>
        <end position="205"/>
    </location>
</feature>
<evidence type="ECO:0000259" key="5">
    <source>
        <dbReference type="Pfam" id="PF25876"/>
    </source>
</evidence>
<keyword evidence="3" id="KW-0175">Coiled coil</keyword>
<dbReference type="InterPro" id="IPR006143">
    <property type="entry name" value="RND_pump_MFP"/>
</dbReference>
<comment type="caution">
    <text evidence="8">The sequence shown here is derived from an EMBL/GenBank/DDBJ whole genome shotgun (WGS) entry which is preliminary data.</text>
</comment>
<dbReference type="PANTHER" id="PTHR30158">
    <property type="entry name" value="ACRA/E-RELATED COMPONENT OF DRUG EFFLUX TRANSPORTER"/>
    <property type="match status" value="1"/>
</dbReference>
<evidence type="ECO:0000256" key="4">
    <source>
        <dbReference type="SAM" id="SignalP"/>
    </source>
</evidence>
<evidence type="ECO:0000313" key="8">
    <source>
        <dbReference type="EMBL" id="MCI2284838.1"/>
    </source>
</evidence>
<dbReference type="RefSeq" id="WP_242287301.1">
    <property type="nucleotide sequence ID" value="NZ_JAKKSL010000003.1"/>
</dbReference>
<name>A0ABS9X3L7_9GAMM</name>
<dbReference type="NCBIfam" id="TIGR01730">
    <property type="entry name" value="RND_mfp"/>
    <property type="match status" value="1"/>
</dbReference>
<comment type="subcellular location">
    <subcellularLocation>
        <location evidence="1">Cell inner membrane</location>
        <topology evidence="1">Lipid-anchor</topology>
    </subcellularLocation>
</comment>
<keyword evidence="9" id="KW-1185">Reference proteome</keyword>
<evidence type="ECO:0000256" key="1">
    <source>
        <dbReference type="ARBA" id="ARBA00004519"/>
    </source>
</evidence>
<dbReference type="InterPro" id="IPR058624">
    <property type="entry name" value="MdtA-like_HH"/>
</dbReference>
<protein>
    <submittedName>
        <fullName evidence="8">Efflux RND transporter periplasmic adaptor subunit</fullName>
    </submittedName>
</protein>
<dbReference type="Pfam" id="PF25876">
    <property type="entry name" value="HH_MFP_RND"/>
    <property type="match status" value="1"/>
</dbReference>
<dbReference type="InterPro" id="IPR058625">
    <property type="entry name" value="MdtA-like_BSH"/>
</dbReference>
<dbReference type="Proteomes" id="UP001139646">
    <property type="component" value="Unassembled WGS sequence"/>
</dbReference>
<dbReference type="Pfam" id="PF25944">
    <property type="entry name" value="Beta-barrel_RND"/>
    <property type="match status" value="1"/>
</dbReference>
<dbReference type="Pfam" id="PF25917">
    <property type="entry name" value="BSH_RND"/>
    <property type="match status" value="1"/>
</dbReference>
<dbReference type="InterPro" id="IPR058626">
    <property type="entry name" value="MdtA-like_b-barrel"/>
</dbReference>
<dbReference type="EMBL" id="JAKKSL010000003">
    <property type="protein sequence ID" value="MCI2284838.1"/>
    <property type="molecule type" value="Genomic_DNA"/>
</dbReference>
<dbReference type="PANTHER" id="PTHR30158:SF3">
    <property type="entry name" value="MULTIDRUG EFFLUX PUMP SUBUNIT ACRA-RELATED"/>
    <property type="match status" value="1"/>
</dbReference>
<dbReference type="Gene3D" id="2.40.50.100">
    <property type="match status" value="1"/>
</dbReference>
<dbReference type="Gene3D" id="2.40.30.170">
    <property type="match status" value="1"/>
</dbReference>
<feature type="coiled-coil region" evidence="3">
    <location>
        <begin position="104"/>
        <end position="162"/>
    </location>
</feature>
<accession>A0ABS9X3L7</accession>
<reference evidence="8" key="1">
    <citation type="submission" date="2022-01" db="EMBL/GenBank/DDBJ databases">
        <title>Colwellia maritima, isolated from seawater.</title>
        <authorList>
            <person name="Kristyanto S."/>
            <person name="Jung J."/>
            <person name="Jeon C.O."/>
        </authorList>
    </citation>
    <scope>NUCLEOTIDE SEQUENCE</scope>
    <source>
        <strain evidence="8">MSW7</strain>
    </source>
</reference>
<comment type="similarity">
    <text evidence="2">Belongs to the membrane fusion protein (MFP) (TC 8.A.1) family.</text>
</comment>
<evidence type="ECO:0000259" key="6">
    <source>
        <dbReference type="Pfam" id="PF25917"/>
    </source>
</evidence>
<feature type="domain" description="Multidrug resistance protein MdtA-like beta-barrel" evidence="7">
    <location>
        <begin position="210"/>
        <end position="292"/>
    </location>
</feature>
<evidence type="ECO:0000259" key="7">
    <source>
        <dbReference type="Pfam" id="PF25944"/>
    </source>
</evidence>
<evidence type="ECO:0000256" key="3">
    <source>
        <dbReference type="SAM" id="Coils"/>
    </source>
</evidence>
<dbReference type="SUPFAM" id="SSF111369">
    <property type="entry name" value="HlyD-like secretion proteins"/>
    <property type="match status" value="1"/>
</dbReference>
<evidence type="ECO:0000313" key="9">
    <source>
        <dbReference type="Proteomes" id="UP001139646"/>
    </source>
</evidence>